<dbReference type="HOGENOM" id="CLU_1259377_0_0_0"/>
<sequence length="196" mass="22791">MAYCIRMLILAWKWVKWGFVVAGLIILWQAALTIQALSTIIPPALVKSVIIVVGFFLPVFLELIVTSLRYLWQPICIYFLITLLTKSVWWRKFWYLVGVAWCVLLLTSTFHDANWNDYQRMSLLMLQGYMFLLWLLPRELWNLMGLLVSSILGIIVILLPDLPTVFDDFGIFGAILLFFLGYLNALASLIQRVVRW</sequence>
<evidence type="ECO:0000313" key="2">
    <source>
        <dbReference type="EMBL" id="GAK59463.1"/>
    </source>
</evidence>
<protein>
    <submittedName>
        <fullName evidence="2">Uncharacterized protein</fullName>
    </submittedName>
</protein>
<dbReference type="AlphaFoldDB" id="A0A081C4F8"/>
<gene>
    <name evidence="2" type="ORF">U27_06448</name>
</gene>
<dbReference type="STRING" id="1499967.U27_06448"/>
<dbReference type="EMBL" id="DF820470">
    <property type="protein sequence ID" value="GAK59463.1"/>
    <property type="molecule type" value="Genomic_DNA"/>
</dbReference>
<evidence type="ECO:0000256" key="1">
    <source>
        <dbReference type="SAM" id="Phobius"/>
    </source>
</evidence>
<name>A0A081C4F8_VECG1</name>
<keyword evidence="1" id="KW-1133">Transmembrane helix</keyword>
<keyword evidence="1" id="KW-0812">Transmembrane</keyword>
<accession>A0A081C4F8</accession>
<evidence type="ECO:0000313" key="3">
    <source>
        <dbReference type="Proteomes" id="UP000030661"/>
    </source>
</evidence>
<keyword evidence="3" id="KW-1185">Reference proteome</keyword>
<feature type="transmembrane region" description="Helical" evidence="1">
    <location>
        <begin position="93"/>
        <end position="111"/>
    </location>
</feature>
<feature type="transmembrane region" description="Helical" evidence="1">
    <location>
        <begin position="169"/>
        <end position="190"/>
    </location>
</feature>
<reference evidence="2" key="1">
    <citation type="journal article" date="2015" name="PeerJ">
        <title>First genomic representation of candidate bacterial phylum KSB3 points to enhanced environmental sensing as a trigger of wastewater bulking.</title>
        <authorList>
            <person name="Sekiguchi Y."/>
            <person name="Ohashi A."/>
            <person name="Parks D.H."/>
            <person name="Yamauchi T."/>
            <person name="Tyson G.W."/>
            <person name="Hugenholtz P."/>
        </authorList>
    </citation>
    <scope>NUCLEOTIDE SEQUENCE [LARGE SCALE GENOMIC DNA]</scope>
</reference>
<feature type="transmembrane region" description="Helical" evidence="1">
    <location>
        <begin position="49"/>
        <end position="72"/>
    </location>
</feature>
<organism evidence="2">
    <name type="scientific">Vecturithrix granuli</name>
    <dbReference type="NCBI Taxonomy" id="1499967"/>
    <lineage>
        <taxon>Bacteria</taxon>
        <taxon>Candidatus Moduliflexota</taxon>
        <taxon>Candidatus Vecturitrichia</taxon>
        <taxon>Candidatus Vecturitrichales</taxon>
        <taxon>Candidatus Vecturitrichaceae</taxon>
        <taxon>Candidatus Vecturithrix</taxon>
    </lineage>
</organism>
<dbReference type="Proteomes" id="UP000030661">
    <property type="component" value="Unassembled WGS sequence"/>
</dbReference>
<proteinExistence type="predicted"/>
<feature type="transmembrane region" description="Helical" evidence="1">
    <location>
        <begin position="117"/>
        <end position="136"/>
    </location>
</feature>
<keyword evidence="1" id="KW-0472">Membrane</keyword>
<feature type="transmembrane region" description="Helical" evidence="1">
    <location>
        <begin position="143"/>
        <end position="163"/>
    </location>
</feature>